<evidence type="ECO:0000256" key="5">
    <source>
        <dbReference type="ARBA" id="ARBA00022679"/>
    </source>
</evidence>
<dbReference type="EC" id="2.7.13.3" evidence="3"/>
<feature type="transmembrane region" description="Helical" evidence="10">
    <location>
        <begin position="218"/>
        <end position="242"/>
    </location>
</feature>
<dbReference type="CDD" id="cd06225">
    <property type="entry name" value="HAMP"/>
    <property type="match status" value="1"/>
</dbReference>
<dbReference type="Gene3D" id="6.10.340.10">
    <property type="match status" value="1"/>
</dbReference>
<dbReference type="InterPro" id="IPR005467">
    <property type="entry name" value="His_kinase_dom"/>
</dbReference>
<keyword evidence="10" id="KW-0472">Membrane</keyword>
<gene>
    <name evidence="13" type="ordered locus">BN6_49300</name>
</gene>
<name>K0JWI9_SACES</name>
<dbReference type="Pfam" id="PF00512">
    <property type="entry name" value="HisKA"/>
    <property type="match status" value="1"/>
</dbReference>
<keyword evidence="4" id="KW-0597">Phosphoprotein</keyword>
<dbReference type="CDD" id="cd00082">
    <property type="entry name" value="HisKA"/>
    <property type="match status" value="1"/>
</dbReference>
<evidence type="ECO:0000313" key="13">
    <source>
        <dbReference type="EMBL" id="CCH32200.1"/>
    </source>
</evidence>
<sequence>MAGVLLSWPRSSWRRAVDAVASWSGGAVRSGSQSGTDNGPAGGRSLRRWSVLISAVLVVILLGAFAVVLSAIGDLSRARSRLLDVVGPAVVSAQQWGSDLVDQETGVRGFILSRDEAFLGPYADGLIGQEVARAAIVAMGSPEVDAGLAAVDAAVATWRDGYAEPAIDAVRAGTDVPGDSAGKRQFDAVRAALSVLRDEMADQRADGRTALNDAATRMAVTCIIALGVVLIAVCACVVAVHMHVVRPLSTLRGQVGRVSSGEFGHTVAATGPQELLELGHGVDIMRRRIVDELDHARDRNTALDAATEDLRRSNAELEQFAYVASHDLQEPLRKIASFCQLLEQRYGDRLDDRATQYIAFAVDGAKRMQVLINDLLAFSRVGRNDDKKVVVAAADLVDAARHNLAEALDSSGARVEVGDLPAVRAVPGLVTAVFQNLIGNAVKFRAAQTPVVRVDAEPGEDDTWVFSVSDNGIGIEQRYAERVFVIFQRLHPKDRYPGTGIGLALCRKIVEFHGGRIWLDTDVTGGTTVRFTLPKAHATVG</sequence>
<dbReference type="PATRIC" id="fig|1179773.3.peg.4946"/>
<organism evidence="13 14">
    <name type="scientific">Saccharothrix espanaensis (strain ATCC 51144 / DSM 44229 / JCM 9112 / NBRC 15066 / NRRL 15764)</name>
    <dbReference type="NCBI Taxonomy" id="1179773"/>
    <lineage>
        <taxon>Bacteria</taxon>
        <taxon>Bacillati</taxon>
        <taxon>Actinomycetota</taxon>
        <taxon>Actinomycetes</taxon>
        <taxon>Pseudonocardiales</taxon>
        <taxon>Pseudonocardiaceae</taxon>
        <taxon>Saccharothrix</taxon>
    </lineage>
</organism>
<keyword evidence="5" id="KW-0808">Transferase</keyword>
<evidence type="ECO:0000256" key="9">
    <source>
        <dbReference type="ARBA" id="ARBA00023012"/>
    </source>
</evidence>
<dbReference type="InterPro" id="IPR003660">
    <property type="entry name" value="HAMP_dom"/>
</dbReference>
<evidence type="ECO:0000256" key="3">
    <source>
        <dbReference type="ARBA" id="ARBA00012438"/>
    </source>
</evidence>
<evidence type="ECO:0000313" key="14">
    <source>
        <dbReference type="Proteomes" id="UP000006281"/>
    </source>
</evidence>
<evidence type="ECO:0000259" key="11">
    <source>
        <dbReference type="PROSITE" id="PS50109"/>
    </source>
</evidence>
<feature type="domain" description="HAMP" evidence="12">
    <location>
        <begin position="242"/>
        <end position="294"/>
    </location>
</feature>
<dbReference type="PANTHER" id="PTHR43304:SF1">
    <property type="entry name" value="PAC DOMAIN-CONTAINING PROTEIN"/>
    <property type="match status" value="1"/>
</dbReference>
<feature type="domain" description="Histidine kinase" evidence="11">
    <location>
        <begin position="323"/>
        <end position="537"/>
    </location>
</feature>
<keyword evidence="8 10" id="KW-1133">Transmembrane helix</keyword>
<dbReference type="InterPro" id="IPR052162">
    <property type="entry name" value="Sensor_kinase/Photoreceptor"/>
</dbReference>
<dbReference type="Pfam" id="PF00672">
    <property type="entry name" value="HAMP"/>
    <property type="match status" value="1"/>
</dbReference>
<dbReference type="InterPro" id="IPR036890">
    <property type="entry name" value="HATPase_C_sf"/>
</dbReference>
<keyword evidence="7 13" id="KW-0418">Kinase</keyword>
<dbReference type="SUPFAM" id="SSF47384">
    <property type="entry name" value="Homodimeric domain of signal transducing histidine kinase"/>
    <property type="match status" value="1"/>
</dbReference>
<dbReference type="SMART" id="SM00388">
    <property type="entry name" value="HisKA"/>
    <property type="match status" value="1"/>
</dbReference>
<reference evidence="13 14" key="1">
    <citation type="journal article" date="2012" name="BMC Genomics">
        <title>Complete genome sequence of Saccharothrix espanaensis DSM 44229T and comparison to the other completely sequenced Pseudonocardiaceae.</title>
        <authorList>
            <person name="Strobel T."/>
            <person name="Al-Dilaimi A."/>
            <person name="Blom J."/>
            <person name="Gessner A."/>
            <person name="Kalinowski J."/>
            <person name="Luzhetska M."/>
            <person name="Puhler A."/>
            <person name="Szczepanowski R."/>
            <person name="Bechthold A."/>
            <person name="Ruckert C."/>
        </authorList>
    </citation>
    <scope>NUCLEOTIDE SEQUENCE [LARGE SCALE GENOMIC DNA]</scope>
    <source>
        <strain evidence="14">ATCC 51144 / DSM 44229 / JCM 9112 / NBRC 15066 / NRRL 15764</strain>
    </source>
</reference>
<keyword evidence="6 10" id="KW-0812">Transmembrane</keyword>
<evidence type="ECO:0000256" key="6">
    <source>
        <dbReference type="ARBA" id="ARBA00022692"/>
    </source>
</evidence>
<dbReference type="AlphaFoldDB" id="K0JWI9"/>
<dbReference type="SUPFAM" id="SSF55874">
    <property type="entry name" value="ATPase domain of HSP90 chaperone/DNA topoisomerase II/histidine kinase"/>
    <property type="match status" value="1"/>
</dbReference>
<comment type="catalytic activity">
    <reaction evidence="1">
        <text>ATP + protein L-histidine = ADP + protein N-phospho-L-histidine.</text>
        <dbReference type="EC" id="2.7.13.3"/>
    </reaction>
</comment>
<evidence type="ECO:0000256" key="1">
    <source>
        <dbReference type="ARBA" id="ARBA00000085"/>
    </source>
</evidence>
<dbReference type="InterPro" id="IPR007891">
    <property type="entry name" value="CHASE3"/>
</dbReference>
<dbReference type="Gene3D" id="1.10.287.130">
    <property type="match status" value="1"/>
</dbReference>
<dbReference type="InterPro" id="IPR036097">
    <property type="entry name" value="HisK_dim/P_sf"/>
</dbReference>
<accession>K0JWI9</accession>
<dbReference type="Pfam" id="PF02518">
    <property type="entry name" value="HATPase_c"/>
    <property type="match status" value="1"/>
</dbReference>
<evidence type="ECO:0000256" key="4">
    <source>
        <dbReference type="ARBA" id="ARBA00022553"/>
    </source>
</evidence>
<dbReference type="PANTHER" id="PTHR43304">
    <property type="entry name" value="PHYTOCHROME-LIKE PROTEIN CPH1"/>
    <property type="match status" value="1"/>
</dbReference>
<evidence type="ECO:0000256" key="10">
    <source>
        <dbReference type="SAM" id="Phobius"/>
    </source>
</evidence>
<protein>
    <recommendedName>
        <fullName evidence="3">histidine kinase</fullName>
        <ecNumber evidence="3">2.7.13.3</ecNumber>
    </recommendedName>
</protein>
<evidence type="ECO:0000256" key="8">
    <source>
        <dbReference type="ARBA" id="ARBA00022989"/>
    </source>
</evidence>
<dbReference type="GO" id="GO:0005886">
    <property type="term" value="C:plasma membrane"/>
    <property type="evidence" value="ECO:0007669"/>
    <property type="project" value="UniProtKB-SubCell"/>
</dbReference>
<evidence type="ECO:0000256" key="2">
    <source>
        <dbReference type="ARBA" id="ARBA00004236"/>
    </source>
</evidence>
<dbReference type="GO" id="GO:0000155">
    <property type="term" value="F:phosphorelay sensor kinase activity"/>
    <property type="evidence" value="ECO:0007669"/>
    <property type="project" value="InterPro"/>
</dbReference>
<feature type="transmembrane region" description="Helical" evidence="10">
    <location>
        <begin position="49"/>
        <end position="72"/>
    </location>
</feature>
<dbReference type="InterPro" id="IPR003661">
    <property type="entry name" value="HisK_dim/P_dom"/>
</dbReference>
<dbReference type="KEGG" id="sesp:BN6_49300"/>
<dbReference type="STRING" id="1179773.BN6_49300"/>
<dbReference type="SMART" id="SM00304">
    <property type="entry name" value="HAMP"/>
    <property type="match status" value="1"/>
</dbReference>
<comment type="subcellular location">
    <subcellularLocation>
        <location evidence="2">Cell membrane</location>
    </subcellularLocation>
</comment>
<dbReference type="eggNOG" id="COG5278">
    <property type="taxonomic scope" value="Bacteria"/>
</dbReference>
<dbReference type="Proteomes" id="UP000006281">
    <property type="component" value="Chromosome"/>
</dbReference>
<dbReference type="Gene3D" id="3.30.565.10">
    <property type="entry name" value="Histidine kinase-like ATPase, C-terminal domain"/>
    <property type="match status" value="1"/>
</dbReference>
<dbReference type="PRINTS" id="PR00344">
    <property type="entry name" value="BCTRLSENSOR"/>
</dbReference>
<dbReference type="InterPro" id="IPR004358">
    <property type="entry name" value="Sig_transdc_His_kin-like_C"/>
</dbReference>
<keyword evidence="14" id="KW-1185">Reference proteome</keyword>
<dbReference type="PROSITE" id="PS50885">
    <property type="entry name" value="HAMP"/>
    <property type="match status" value="1"/>
</dbReference>
<evidence type="ECO:0000256" key="7">
    <source>
        <dbReference type="ARBA" id="ARBA00022777"/>
    </source>
</evidence>
<dbReference type="EMBL" id="HE804045">
    <property type="protein sequence ID" value="CCH32200.1"/>
    <property type="molecule type" value="Genomic_DNA"/>
</dbReference>
<proteinExistence type="predicted"/>
<dbReference type="SMART" id="SM00387">
    <property type="entry name" value="HATPase_c"/>
    <property type="match status" value="1"/>
</dbReference>
<dbReference type="InterPro" id="IPR003594">
    <property type="entry name" value="HATPase_dom"/>
</dbReference>
<dbReference type="HOGENOM" id="CLU_000445_114_71_11"/>
<dbReference type="Pfam" id="PF05227">
    <property type="entry name" value="CHASE3"/>
    <property type="match status" value="1"/>
</dbReference>
<keyword evidence="9" id="KW-0902">Two-component regulatory system</keyword>
<dbReference type="PROSITE" id="PS50109">
    <property type="entry name" value="HIS_KIN"/>
    <property type="match status" value="1"/>
</dbReference>
<dbReference type="eggNOG" id="COG4251">
    <property type="taxonomic scope" value="Bacteria"/>
</dbReference>
<evidence type="ECO:0000259" key="12">
    <source>
        <dbReference type="PROSITE" id="PS50885"/>
    </source>
</evidence>